<keyword evidence="3" id="KW-1185">Reference proteome</keyword>
<protein>
    <recommendedName>
        <fullName evidence="1">(+)RNA virus helicase C-terminal domain-containing protein</fullName>
    </recommendedName>
</protein>
<dbReference type="EMBL" id="SPKJ01000007">
    <property type="protein sequence ID" value="MYZ46877.1"/>
    <property type="molecule type" value="Genomic_DNA"/>
</dbReference>
<feature type="domain" description="(+)RNA virus helicase C-terminal" evidence="1">
    <location>
        <begin position="140"/>
        <end position="342"/>
    </location>
</feature>
<reference evidence="2" key="1">
    <citation type="submission" date="2019-03" db="EMBL/GenBank/DDBJ databases">
        <title>Afifella sp. nov., isolated from activated sludge.</title>
        <authorList>
            <person name="Li Q."/>
            <person name="Liu Y."/>
        </authorList>
    </citation>
    <scope>NUCLEOTIDE SEQUENCE</scope>
    <source>
        <strain evidence="2">L72</strain>
    </source>
</reference>
<dbReference type="Proteomes" id="UP000773614">
    <property type="component" value="Unassembled WGS sequence"/>
</dbReference>
<evidence type="ECO:0000313" key="2">
    <source>
        <dbReference type="EMBL" id="MYZ46877.1"/>
    </source>
</evidence>
<accession>A0A964T2S2</accession>
<dbReference type="AlphaFoldDB" id="A0A964T2S2"/>
<comment type="caution">
    <text evidence="2">The sequence shown here is derived from an EMBL/GenBank/DDBJ whole genome shotgun (WGS) entry which is preliminary data.</text>
</comment>
<evidence type="ECO:0000259" key="1">
    <source>
        <dbReference type="Pfam" id="PF01443"/>
    </source>
</evidence>
<dbReference type="OrthoDB" id="7211215at2"/>
<dbReference type="Pfam" id="PF01443">
    <property type="entry name" value="Viral_helicase1"/>
    <property type="match status" value="1"/>
</dbReference>
<name>A0A964T2S2_9HYPH</name>
<dbReference type="InterPro" id="IPR027417">
    <property type="entry name" value="P-loop_NTPase"/>
</dbReference>
<organism evidence="2 3">
    <name type="scientific">Propylenella binzhouense</name>
    <dbReference type="NCBI Taxonomy" id="2555902"/>
    <lineage>
        <taxon>Bacteria</taxon>
        <taxon>Pseudomonadati</taxon>
        <taxon>Pseudomonadota</taxon>
        <taxon>Alphaproteobacteria</taxon>
        <taxon>Hyphomicrobiales</taxon>
        <taxon>Propylenellaceae</taxon>
        <taxon>Propylenella</taxon>
    </lineage>
</organism>
<dbReference type="InterPro" id="IPR027351">
    <property type="entry name" value="(+)RNA_virus_helicase_core_dom"/>
</dbReference>
<dbReference type="GO" id="GO:0005524">
    <property type="term" value="F:ATP binding"/>
    <property type="evidence" value="ECO:0007669"/>
    <property type="project" value="InterPro"/>
</dbReference>
<dbReference type="Gene3D" id="3.40.50.300">
    <property type="entry name" value="P-loop containing nucleotide triphosphate hydrolases"/>
    <property type="match status" value="1"/>
</dbReference>
<dbReference type="SUPFAM" id="SSF52540">
    <property type="entry name" value="P-loop containing nucleoside triphosphate hydrolases"/>
    <property type="match status" value="1"/>
</dbReference>
<gene>
    <name evidence="2" type="ORF">E4O86_04010</name>
</gene>
<dbReference type="RefSeq" id="WP_161139221.1">
    <property type="nucleotide sequence ID" value="NZ_SPKJ01000007.1"/>
</dbReference>
<evidence type="ECO:0000313" key="3">
    <source>
        <dbReference type="Proteomes" id="UP000773614"/>
    </source>
</evidence>
<proteinExistence type="predicted"/>
<sequence length="364" mass="40450">MPSASRIVISAAGGGKTTRVVDQALANDSGITALITYTRNNVREIQLKAYGRSTVIPANVEVLSWYSFLLRELARPYRSAMHGRRIDGIHWVEGKSVPYVPEDKTDAHYFLDSTRIYSDKIAKFICRCDARSGGAVMRRLKARYAHLIIDEIQDMAGYDLDLLELILRSGIPATLVGDHRQATFATNNAAKNKRFAGPAIIKKFEQWKKAGLVAIDYECHTHRCNQAIADLGDGFFPLEPKTISRNAVVTGHDGIFLVASADVGAYMAAFTPQVLRYSAKTKCEPYEAMNFGEAKGLTFERVLIYPHGKAASWLATGDLKHVEKSATKMYVAVTRARHSVAFVFDGKSYAVPATRWQRLTQDRV</sequence>